<evidence type="ECO:0000313" key="3">
    <source>
        <dbReference type="Proteomes" id="UP000034350"/>
    </source>
</evidence>
<dbReference type="Gene3D" id="1.25.10.10">
    <property type="entry name" value="Leucine-rich Repeat Variant"/>
    <property type="match status" value="1"/>
</dbReference>
<accession>A0A0F9WBK3</accession>
<dbReference type="PANTHER" id="PTHR10648">
    <property type="entry name" value="SERINE/THREONINE-PROTEIN PHOSPHATASE PP2A 65 KDA REGULATORY SUBUNIT"/>
    <property type="match status" value="1"/>
</dbReference>
<dbReference type="PANTHER" id="PTHR10648:SF4">
    <property type="entry name" value="PROTEIN PHOSPHATASE 2 (FORMERLY 2A), REGULATORY SUBUNIT A, BETA ISOFORM-RELATED"/>
    <property type="match status" value="1"/>
</dbReference>
<dbReference type="VEuPathDB" id="MicrosporidiaDB:AAJ76_4000023053"/>
<dbReference type="GO" id="GO:0000159">
    <property type="term" value="C:protein phosphatase type 2A complex"/>
    <property type="evidence" value="ECO:0007669"/>
    <property type="project" value="TreeGrafter"/>
</dbReference>
<organism evidence="2 3">
    <name type="scientific">Vairimorpha ceranae</name>
    <dbReference type="NCBI Taxonomy" id="40302"/>
    <lineage>
        <taxon>Eukaryota</taxon>
        <taxon>Fungi</taxon>
        <taxon>Fungi incertae sedis</taxon>
        <taxon>Microsporidia</taxon>
        <taxon>Nosematidae</taxon>
        <taxon>Vairimorpha</taxon>
    </lineage>
</organism>
<dbReference type="RefSeq" id="XP_024330633.1">
    <property type="nucleotide sequence ID" value="XM_024475462.1"/>
</dbReference>
<dbReference type="AlphaFoldDB" id="A0A0F9WBK3"/>
<name>A0A0F9WBK3_9MICR</name>
<dbReference type="VEuPathDB" id="MicrosporidiaDB:NCER_100550"/>
<sequence length="448" mass="52533">MENIDFTNFQVPDILKLQSIIGKEKEITYKLISYLKSNAPISPEILPICTLLLIENRSSTIEVIQNILIHHPHLVQDTINELQSSKFYNQRCAVPQIIIEIPDTKMYLKKAFNDNIGVVVKEACLSLQFYEALPFSDNELLDIALALNNHQYDYIQCLVPDVLIFIKQKTFLMSEISLSKSWRKRLSLVKKVSYFSLEDRYYLYNTLCKDPEESVRIALVKEIDCLTDFKKYAEIFLTDTSENVRSLMVRKIGNMYDDLLDNIVNDPSWIVRKELLCIHREDIYERISLPIINSLPKNNTWRVKIEILETISHILNFNDVLVQRCLLDILFKYLTDPVYEVRNRAGGVLKDLINKAEWSIELQERLECLLQSSYLVRITLVEAFKEFDKKHGTKFIKNLLNDKVINVRIKVLSILSKEDLDDEIKEIIKNMECSDMYMKEEIERLLNF</sequence>
<dbReference type="InterPro" id="IPR051023">
    <property type="entry name" value="PP2A_Regulatory_Subunit_A"/>
</dbReference>
<dbReference type="GO" id="GO:0019888">
    <property type="term" value="F:protein phosphatase regulator activity"/>
    <property type="evidence" value="ECO:0007669"/>
    <property type="project" value="TreeGrafter"/>
</dbReference>
<dbReference type="InterPro" id="IPR016024">
    <property type="entry name" value="ARM-type_fold"/>
</dbReference>
<reference evidence="2 3" key="1">
    <citation type="journal article" date="2015" name="Environ. Microbiol.">
        <title>Genome analyses suggest the presence of polyploidy and recent human-driven expansions in eight global populations of the honeybee pathogen Nosema ceranae.</title>
        <authorList>
            <person name="Pelin A."/>
            <person name="Selman M."/>
            <person name="Aris-Brosou S."/>
            <person name="Farinelli L."/>
            <person name="Corradi N."/>
        </authorList>
    </citation>
    <scope>NUCLEOTIDE SEQUENCE [LARGE SCALE GENOMIC DNA]</scope>
    <source>
        <strain evidence="2 3">PA08 1199</strain>
    </source>
</reference>
<dbReference type="OrthoDB" id="340346at2759"/>
<dbReference type="SUPFAM" id="SSF48371">
    <property type="entry name" value="ARM repeat"/>
    <property type="match status" value="1"/>
</dbReference>
<dbReference type="GO" id="GO:0005829">
    <property type="term" value="C:cytosol"/>
    <property type="evidence" value="ECO:0007669"/>
    <property type="project" value="TreeGrafter"/>
</dbReference>
<keyword evidence="1" id="KW-0677">Repeat</keyword>
<gene>
    <name evidence="2" type="ORF">AAJ76_4000023053</name>
</gene>
<protein>
    <submittedName>
        <fullName evidence="2">Protein phosphatase</fullName>
    </submittedName>
</protein>
<dbReference type="EMBL" id="JPQZ01000040">
    <property type="protein sequence ID" value="KKO74891.1"/>
    <property type="molecule type" value="Genomic_DNA"/>
</dbReference>
<dbReference type="VEuPathDB" id="MicrosporidiaDB:G9O61_00g021330"/>
<dbReference type="OMA" id="DEYIMRE"/>
<dbReference type="GeneID" id="36320406"/>
<dbReference type="InterPro" id="IPR011989">
    <property type="entry name" value="ARM-like"/>
</dbReference>
<evidence type="ECO:0000256" key="1">
    <source>
        <dbReference type="ARBA" id="ARBA00022737"/>
    </source>
</evidence>
<keyword evidence="3" id="KW-1185">Reference proteome</keyword>
<dbReference type="VEuPathDB" id="MicrosporidiaDB:G9O61_00g000940"/>
<dbReference type="GO" id="GO:0005634">
    <property type="term" value="C:nucleus"/>
    <property type="evidence" value="ECO:0007669"/>
    <property type="project" value="TreeGrafter"/>
</dbReference>
<evidence type="ECO:0000313" key="2">
    <source>
        <dbReference type="EMBL" id="KKO74891.1"/>
    </source>
</evidence>
<comment type="caution">
    <text evidence="2">The sequence shown here is derived from an EMBL/GenBank/DDBJ whole genome shotgun (WGS) entry which is preliminary data.</text>
</comment>
<dbReference type="Proteomes" id="UP000034350">
    <property type="component" value="Unassembled WGS sequence"/>
</dbReference>
<proteinExistence type="predicted"/>